<reference evidence="2 3" key="2">
    <citation type="submission" date="2018-11" db="EMBL/GenBank/DDBJ databases">
        <authorList>
            <consortium name="Pathogen Informatics"/>
        </authorList>
    </citation>
    <scope>NUCLEOTIDE SEQUENCE [LARGE SCALE GENOMIC DNA]</scope>
</reference>
<evidence type="ECO:0000313" key="3">
    <source>
        <dbReference type="Proteomes" id="UP000271098"/>
    </source>
</evidence>
<keyword evidence="1" id="KW-0472">Membrane</keyword>
<feature type="transmembrane region" description="Helical" evidence="1">
    <location>
        <begin position="42"/>
        <end position="63"/>
    </location>
</feature>
<evidence type="ECO:0000256" key="1">
    <source>
        <dbReference type="SAM" id="Phobius"/>
    </source>
</evidence>
<gene>
    <name evidence="2" type="ORF">GPUH_LOCUS22320</name>
</gene>
<accession>A0A183EMX8</accession>
<reference evidence="4" key="1">
    <citation type="submission" date="2016-06" db="UniProtKB">
        <authorList>
            <consortium name="WormBaseParasite"/>
        </authorList>
    </citation>
    <scope>IDENTIFICATION</scope>
</reference>
<proteinExistence type="predicted"/>
<dbReference type="WBParaSite" id="GPUH_0002234601-mRNA-1">
    <property type="protein sequence ID" value="GPUH_0002234601-mRNA-1"/>
    <property type="gene ID" value="GPUH_0002234601"/>
</dbReference>
<dbReference type="EMBL" id="UYRT01094786">
    <property type="protein sequence ID" value="VDN39826.1"/>
    <property type="molecule type" value="Genomic_DNA"/>
</dbReference>
<evidence type="ECO:0000313" key="2">
    <source>
        <dbReference type="EMBL" id="VDN39826.1"/>
    </source>
</evidence>
<dbReference type="Proteomes" id="UP000271098">
    <property type="component" value="Unassembled WGS sequence"/>
</dbReference>
<keyword evidence="1" id="KW-1133">Transmembrane helix</keyword>
<sequence>MHQAQNAQHLLPTNLQYNGTSQSEVLLFQLIGPVSILLRNIAVPWIFVGFRFAVTNGFCFVHVKKKWLKGIIVKKMPPKHLLSASLEKDAAN</sequence>
<evidence type="ECO:0000313" key="4">
    <source>
        <dbReference type="WBParaSite" id="GPUH_0002234601-mRNA-1"/>
    </source>
</evidence>
<organism evidence="4">
    <name type="scientific">Gongylonema pulchrum</name>
    <dbReference type="NCBI Taxonomy" id="637853"/>
    <lineage>
        <taxon>Eukaryota</taxon>
        <taxon>Metazoa</taxon>
        <taxon>Ecdysozoa</taxon>
        <taxon>Nematoda</taxon>
        <taxon>Chromadorea</taxon>
        <taxon>Rhabditida</taxon>
        <taxon>Spirurina</taxon>
        <taxon>Spiruromorpha</taxon>
        <taxon>Spiruroidea</taxon>
        <taxon>Gongylonematidae</taxon>
        <taxon>Gongylonema</taxon>
    </lineage>
</organism>
<name>A0A183EMX8_9BILA</name>
<keyword evidence="3" id="KW-1185">Reference proteome</keyword>
<dbReference type="AlphaFoldDB" id="A0A183EMX8"/>
<keyword evidence="1" id="KW-0812">Transmembrane</keyword>
<protein>
    <submittedName>
        <fullName evidence="4">Transmembrane protein</fullName>
    </submittedName>
</protein>